<evidence type="ECO:0000313" key="11">
    <source>
        <dbReference type="Proteomes" id="UP000276568"/>
    </source>
</evidence>
<dbReference type="SUPFAM" id="SSF102114">
    <property type="entry name" value="Radical SAM enzymes"/>
    <property type="match status" value="1"/>
</dbReference>
<dbReference type="InterPro" id="IPR001989">
    <property type="entry name" value="Radical_activat_CS"/>
</dbReference>
<name>A0A3N0HYE3_9FIRM</name>
<keyword evidence="4" id="KW-0949">S-adenosyl-L-methionine</keyword>
<proteinExistence type="inferred from homology"/>
<evidence type="ECO:0000256" key="2">
    <source>
        <dbReference type="ARBA" id="ARBA00009777"/>
    </source>
</evidence>
<keyword evidence="3" id="KW-0004">4Fe-4S</keyword>
<evidence type="ECO:0000313" key="10">
    <source>
        <dbReference type="EMBL" id="RNM29771.1"/>
    </source>
</evidence>
<dbReference type="InterPro" id="IPR040074">
    <property type="entry name" value="BssD/PflA/YjjW"/>
</dbReference>
<dbReference type="RefSeq" id="WP_128520835.1">
    <property type="nucleotide sequence ID" value="NZ_RJQC01000003.1"/>
</dbReference>
<dbReference type="AlphaFoldDB" id="A0A3N0HYE3"/>
<accession>A0A3N0HYE3</accession>
<keyword evidence="5" id="KW-0479">Metal-binding</keyword>
<gene>
    <name evidence="10" type="ORF">EDX97_09080</name>
</gene>
<keyword evidence="8" id="KW-0411">Iron-sulfur</keyword>
<dbReference type="InterPro" id="IPR012839">
    <property type="entry name" value="Organic_radical_activase"/>
</dbReference>
<evidence type="ECO:0000259" key="9">
    <source>
        <dbReference type="PROSITE" id="PS51918"/>
    </source>
</evidence>
<dbReference type="OrthoDB" id="9782387at2"/>
<dbReference type="SFLD" id="SFLDG01118">
    <property type="entry name" value="activating_enzymes__group_2"/>
    <property type="match status" value="1"/>
</dbReference>
<evidence type="ECO:0000256" key="5">
    <source>
        <dbReference type="ARBA" id="ARBA00022723"/>
    </source>
</evidence>
<keyword evidence="6" id="KW-0560">Oxidoreductase</keyword>
<evidence type="ECO:0000256" key="6">
    <source>
        <dbReference type="ARBA" id="ARBA00023002"/>
    </source>
</evidence>
<comment type="similarity">
    <text evidence="2">Belongs to the organic radical-activating enzymes family.</text>
</comment>
<organism evidence="10 11">
    <name type="scientific">Absicoccus porci</name>
    <dbReference type="NCBI Taxonomy" id="2486576"/>
    <lineage>
        <taxon>Bacteria</taxon>
        <taxon>Bacillati</taxon>
        <taxon>Bacillota</taxon>
        <taxon>Erysipelotrichia</taxon>
        <taxon>Erysipelotrichales</taxon>
        <taxon>Erysipelotrichaceae</taxon>
        <taxon>Absicoccus</taxon>
    </lineage>
</organism>
<feature type="domain" description="Radical SAM core" evidence="9">
    <location>
        <begin position="25"/>
        <end position="306"/>
    </location>
</feature>
<dbReference type="Proteomes" id="UP000276568">
    <property type="component" value="Unassembled WGS sequence"/>
</dbReference>
<dbReference type="InterPro" id="IPR058240">
    <property type="entry name" value="rSAM_sf"/>
</dbReference>
<keyword evidence="11" id="KW-1185">Reference proteome</keyword>
<dbReference type="NCBIfam" id="TIGR02494">
    <property type="entry name" value="PFLE_PFLC"/>
    <property type="match status" value="1"/>
</dbReference>
<protein>
    <submittedName>
        <fullName evidence="10">Glycyl-radical enzyme activating protein</fullName>
    </submittedName>
</protein>
<dbReference type="SFLD" id="SFLDG01066">
    <property type="entry name" value="organic_radical-activating_enz"/>
    <property type="match status" value="1"/>
</dbReference>
<dbReference type="PANTHER" id="PTHR30352">
    <property type="entry name" value="PYRUVATE FORMATE-LYASE-ACTIVATING ENZYME"/>
    <property type="match status" value="1"/>
</dbReference>
<dbReference type="InterPro" id="IPR034457">
    <property type="entry name" value="Organic_radical-activating"/>
</dbReference>
<dbReference type="SUPFAM" id="SSF54862">
    <property type="entry name" value="4Fe-4S ferredoxins"/>
    <property type="match status" value="1"/>
</dbReference>
<dbReference type="InterPro" id="IPR013785">
    <property type="entry name" value="Aldolase_TIM"/>
</dbReference>
<dbReference type="GO" id="GO:0046872">
    <property type="term" value="F:metal ion binding"/>
    <property type="evidence" value="ECO:0007669"/>
    <property type="project" value="UniProtKB-KW"/>
</dbReference>
<dbReference type="InterPro" id="IPR007197">
    <property type="entry name" value="rSAM"/>
</dbReference>
<comment type="cofactor">
    <cofactor evidence="1">
        <name>[4Fe-4S] cluster</name>
        <dbReference type="ChEBI" id="CHEBI:49883"/>
    </cofactor>
</comment>
<dbReference type="PIRSF" id="PIRSF000371">
    <property type="entry name" value="PFL_act_enz"/>
    <property type="match status" value="1"/>
</dbReference>
<evidence type="ECO:0000256" key="8">
    <source>
        <dbReference type="ARBA" id="ARBA00023014"/>
    </source>
</evidence>
<dbReference type="SFLD" id="SFLDS00029">
    <property type="entry name" value="Radical_SAM"/>
    <property type="match status" value="1"/>
</dbReference>
<dbReference type="Gene3D" id="3.20.20.70">
    <property type="entry name" value="Aldolase class I"/>
    <property type="match status" value="1"/>
</dbReference>
<evidence type="ECO:0000256" key="4">
    <source>
        <dbReference type="ARBA" id="ARBA00022691"/>
    </source>
</evidence>
<evidence type="ECO:0000256" key="3">
    <source>
        <dbReference type="ARBA" id="ARBA00022485"/>
    </source>
</evidence>
<comment type="caution">
    <text evidence="10">The sequence shown here is derived from an EMBL/GenBank/DDBJ whole genome shotgun (WGS) entry which is preliminary data.</text>
</comment>
<dbReference type="EMBL" id="RJQC01000003">
    <property type="protein sequence ID" value="RNM29771.1"/>
    <property type="molecule type" value="Genomic_DNA"/>
</dbReference>
<sequence>MKSLPEQPMTTSKGYIFDFKRFATHDGQGIRTTVFLKGCPLHCVWCQNPEGLSPKPEIMYMPNNCIHCLCCVHASKHKGVTFTGHRICVDRSQPEDWHAIVDACPTTAMRFDAKQYTVDQAMKEVRKDKAFFKYGGGLTISGGEPFFQFDFLLALLQAAKREGIHTAIETTLFTSLEHIQKALPYLDQVYCDYKCWNDDQHRSYTGVSNQTILKNIRYVLNHHNHVIVRTPLIPQMTATDENIRKISEFLVSCNPEVHYEILNYNPMAQAKYAYLDMEYCFEENPKLYSADQMEHFYDIARKSGIKHLVIE</sequence>
<evidence type="ECO:0000256" key="1">
    <source>
        <dbReference type="ARBA" id="ARBA00001966"/>
    </source>
</evidence>
<dbReference type="PROSITE" id="PS01087">
    <property type="entry name" value="RADICAL_ACTIVATING"/>
    <property type="match status" value="1"/>
</dbReference>
<dbReference type="PANTHER" id="PTHR30352:SF4">
    <property type="entry name" value="PYRUVATE FORMATE-LYASE 2-ACTIVATING ENZYME"/>
    <property type="match status" value="1"/>
</dbReference>
<evidence type="ECO:0000256" key="7">
    <source>
        <dbReference type="ARBA" id="ARBA00023004"/>
    </source>
</evidence>
<dbReference type="Pfam" id="PF04055">
    <property type="entry name" value="Radical_SAM"/>
    <property type="match status" value="1"/>
</dbReference>
<dbReference type="GO" id="GO:0051539">
    <property type="term" value="F:4 iron, 4 sulfur cluster binding"/>
    <property type="evidence" value="ECO:0007669"/>
    <property type="project" value="UniProtKB-KW"/>
</dbReference>
<reference evidence="10 11" key="1">
    <citation type="submission" date="2018-11" db="EMBL/GenBank/DDBJ databases">
        <title>Clostridium sp. nov., a member of the family Erysipelotrichaceae isolated from pig faeces.</title>
        <authorList>
            <person name="Chang Y.-H."/>
        </authorList>
    </citation>
    <scope>NUCLEOTIDE SEQUENCE [LARGE SCALE GENOMIC DNA]</scope>
    <source>
        <strain evidence="10 11">YH-panp20</strain>
    </source>
</reference>
<keyword evidence="7" id="KW-0408">Iron</keyword>
<dbReference type="GO" id="GO:0016491">
    <property type="term" value="F:oxidoreductase activity"/>
    <property type="evidence" value="ECO:0007669"/>
    <property type="project" value="UniProtKB-KW"/>
</dbReference>
<dbReference type="PROSITE" id="PS51918">
    <property type="entry name" value="RADICAL_SAM"/>
    <property type="match status" value="1"/>
</dbReference>